<evidence type="ECO:0000313" key="1">
    <source>
        <dbReference type="Proteomes" id="UP000035681"/>
    </source>
</evidence>
<dbReference type="STRING" id="6248.A0A0K0E2B9"/>
<dbReference type="WBParaSite" id="SSTP_0000364100.1">
    <property type="protein sequence ID" value="SSTP_0000364100.1"/>
    <property type="gene ID" value="SSTP_0000364100"/>
</dbReference>
<evidence type="ECO:0000313" key="2">
    <source>
        <dbReference type="WBParaSite" id="SSTP_0000364100.1"/>
    </source>
</evidence>
<evidence type="ECO:0000313" key="3">
    <source>
        <dbReference type="WBParaSite" id="TCONS_00008140.p1"/>
    </source>
</evidence>
<accession>A0A0K0E2B9</accession>
<dbReference type="AlphaFoldDB" id="A0A0K0E2B9"/>
<reference evidence="2" key="1">
    <citation type="submission" date="2015-08" db="UniProtKB">
        <authorList>
            <consortium name="WormBaseParasite"/>
        </authorList>
    </citation>
    <scope>IDENTIFICATION</scope>
</reference>
<sequence length="475" mass="55868">MSKCIAIIVGAWKNKVNLKGFIKNDNVLLIFVGPKELFLDYHISDYFFNVKGPSKILRKNEHAFENFVSKLREILSAFSYLKRYIMSFENTLQLTLSKLRFEFQLDGFNNEIMNQLISIKDMKLLLKKGRITVTKHYSFENLNSSNVSDIYDNINNTLSQYPLIAKPYINRNYIDAPKDFLIMEAKELKRWFNRREKFNDTDIENYILEEHPKDGKEFIAICCNYQILIGIIVSSFIDFPYKKLLEEGKPCSLEILEIENVRNYYPGLEFFVKQIIKLSYFNQIKELFFIEGVYKNHNEIYFKNISFEISTGSKEYLIEQANNFTTWQSFSLKILQKKLLQQFSNLQSDVGMLLNNNKYLSIINFPTINGTLLHQQIVKFKTKSNLQILWTKSEGTDMLQSQTEDDNILQIIIVNDNNRNEFVNDNIRIMNEMEIAIDRTGHVMKGEKLSRNSLPHIQYTSSTPLLRRSTFIQLK</sequence>
<dbReference type="Proteomes" id="UP000035681">
    <property type="component" value="Unplaced"/>
</dbReference>
<keyword evidence="1" id="KW-1185">Reference proteome</keyword>
<proteinExistence type="predicted"/>
<protein>
    <submittedName>
        <fullName evidence="3">ATP-grasp domain-containing protein</fullName>
    </submittedName>
    <submittedName>
        <fullName evidence="2">NARG2_C domain-containing protein</fullName>
    </submittedName>
</protein>
<name>A0A0K0E2B9_STRER</name>
<organism evidence="2">
    <name type="scientific">Strongyloides stercoralis</name>
    <name type="common">Threadworm</name>
    <dbReference type="NCBI Taxonomy" id="6248"/>
    <lineage>
        <taxon>Eukaryota</taxon>
        <taxon>Metazoa</taxon>
        <taxon>Ecdysozoa</taxon>
        <taxon>Nematoda</taxon>
        <taxon>Chromadorea</taxon>
        <taxon>Rhabditida</taxon>
        <taxon>Tylenchina</taxon>
        <taxon>Panagrolaimomorpha</taxon>
        <taxon>Strongyloidoidea</taxon>
        <taxon>Strongyloididae</taxon>
        <taxon>Strongyloides</taxon>
    </lineage>
</organism>
<dbReference type="WBParaSite" id="TCONS_00008140.p1">
    <property type="protein sequence ID" value="TCONS_00008140.p1"/>
    <property type="gene ID" value="XLOC_006121"/>
</dbReference>